<dbReference type="AlphaFoldDB" id="A0A2L2XDA8"/>
<dbReference type="InterPro" id="IPR050624">
    <property type="entry name" value="HTH-type_Tx_Regulator"/>
</dbReference>
<dbReference type="InterPro" id="IPR036271">
    <property type="entry name" value="Tet_transcr_reg_TetR-rel_C_sf"/>
</dbReference>
<dbReference type="PANTHER" id="PTHR43479">
    <property type="entry name" value="ACREF/ENVCD OPERON REPRESSOR-RELATED"/>
    <property type="match status" value="1"/>
</dbReference>
<keyword evidence="1 2" id="KW-0238">DNA-binding</keyword>
<dbReference type="InterPro" id="IPR009057">
    <property type="entry name" value="Homeodomain-like_sf"/>
</dbReference>
<evidence type="ECO:0000256" key="2">
    <source>
        <dbReference type="PROSITE-ProRule" id="PRU00335"/>
    </source>
</evidence>
<dbReference type="Gene3D" id="1.10.357.10">
    <property type="entry name" value="Tetracycline Repressor, domain 2"/>
    <property type="match status" value="1"/>
</dbReference>
<organism evidence="4 5">
    <name type="scientific">Desulfocucumis palustris</name>
    <dbReference type="NCBI Taxonomy" id="1898651"/>
    <lineage>
        <taxon>Bacteria</taxon>
        <taxon>Bacillati</taxon>
        <taxon>Bacillota</taxon>
        <taxon>Clostridia</taxon>
        <taxon>Eubacteriales</taxon>
        <taxon>Desulfocucumaceae</taxon>
        <taxon>Desulfocucumis</taxon>
    </lineage>
</organism>
<name>A0A2L2XDA8_9FIRM</name>
<dbReference type="Proteomes" id="UP000239549">
    <property type="component" value="Unassembled WGS sequence"/>
</dbReference>
<dbReference type="Pfam" id="PF17932">
    <property type="entry name" value="TetR_C_24"/>
    <property type="match status" value="1"/>
</dbReference>
<comment type="caution">
    <text evidence="4">The sequence shown here is derived from an EMBL/GenBank/DDBJ whole genome shotgun (WGS) entry which is preliminary data.</text>
</comment>
<protein>
    <submittedName>
        <fullName evidence="4">Transcriptional regulator</fullName>
    </submittedName>
</protein>
<dbReference type="RefSeq" id="WP_104372062.1">
    <property type="nucleotide sequence ID" value="NZ_BFAV01000119.1"/>
</dbReference>
<proteinExistence type="predicted"/>
<evidence type="ECO:0000256" key="1">
    <source>
        <dbReference type="ARBA" id="ARBA00023125"/>
    </source>
</evidence>
<dbReference type="PRINTS" id="PR00455">
    <property type="entry name" value="HTHTETR"/>
</dbReference>
<dbReference type="SUPFAM" id="SSF46689">
    <property type="entry name" value="Homeodomain-like"/>
    <property type="match status" value="1"/>
</dbReference>
<evidence type="ECO:0000313" key="5">
    <source>
        <dbReference type="Proteomes" id="UP000239549"/>
    </source>
</evidence>
<gene>
    <name evidence="4" type="ORF">DCCM_2809</name>
</gene>
<dbReference type="SUPFAM" id="SSF48498">
    <property type="entry name" value="Tetracyclin repressor-like, C-terminal domain"/>
    <property type="match status" value="1"/>
</dbReference>
<feature type="domain" description="HTH tetR-type" evidence="3">
    <location>
        <begin position="3"/>
        <end position="63"/>
    </location>
</feature>
<dbReference type="GO" id="GO:0003677">
    <property type="term" value="F:DNA binding"/>
    <property type="evidence" value="ECO:0007669"/>
    <property type="project" value="UniProtKB-UniRule"/>
</dbReference>
<keyword evidence="5" id="KW-1185">Reference proteome</keyword>
<dbReference type="PANTHER" id="PTHR43479:SF11">
    <property type="entry name" value="ACREF_ENVCD OPERON REPRESSOR-RELATED"/>
    <property type="match status" value="1"/>
</dbReference>
<evidence type="ECO:0000313" key="4">
    <source>
        <dbReference type="EMBL" id="GBF33703.1"/>
    </source>
</evidence>
<feature type="DNA-binding region" description="H-T-H motif" evidence="2">
    <location>
        <begin position="26"/>
        <end position="45"/>
    </location>
</feature>
<dbReference type="EMBL" id="BFAV01000119">
    <property type="protein sequence ID" value="GBF33703.1"/>
    <property type="molecule type" value="Genomic_DNA"/>
</dbReference>
<dbReference type="Pfam" id="PF00440">
    <property type="entry name" value="TetR_N"/>
    <property type="match status" value="1"/>
</dbReference>
<reference evidence="5" key="1">
    <citation type="submission" date="2018-02" db="EMBL/GenBank/DDBJ databases">
        <title>Genome sequence of Desulfocucumis palustris strain NAW-5.</title>
        <authorList>
            <person name="Watanabe M."/>
            <person name="Kojima H."/>
            <person name="Fukui M."/>
        </authorList>
    </citation>
    <scope>NUCLEOTIDE SEQUENCE [LARGE SCALE GENOMIC DNA]</scope>
    <source>
        <strain evidence="5">NAW-5</strain>
    </source>
</reference>
<dbReference type="InterPro" id="IPR041490">
    <property type="entry name" value="KstR2_TetR_C"/>
</dbReference>
<dbReference type="Gene3D" id="1.10.10.60">
    <property type="entry name" value="Homeodomain-like"/>
    <property type="match status" value="1"/>
</dbReference>
<dbReference type="OrthoDB" id="9812993at2"/>
<evidence type="ECO:0000259" key="3">
    <source>
        <dbReference type="PROSITE" id="PS50977"/>
    </source>
</evidence>
<dbReference type="InterPro" id="IPR023772">
    <property type="entry name" value="DNA-bd_HTH_TetR-type_CS"/>
</dbReference>
<sequence>MKTETKERIVEAATQLFETKGYHATSILEICEKAEVSKGGLFYYFKSKEDILVLIHEKFMNHIYENGKEACRLHTDPIMRLKKLIIDLVECVGEYKSYVSVFYQEKRFLSQEKFRAVRRKRDEYELIFENALSDGIMSGALRGDIDQSLMTKAIFGTCDWVYQWYNKNGPLSSREIGEKFWPIIFDGIKNK</sequence>
<dbReference type="PROSITE" id="PS50977">
    <property type="entry name" value="HTH_TETR_2"/>
    <property type="match status" value="1"/>
</dbReference>
<dbReference type="PROSITE" id="PS01081">
    <property type="entry name" value="HTH_TETR_1"/>
    <property type="match status" value="1"/>
</dbReference>
<dbReference type="InterPro" id="IPR001647">
    <property type="entry name" value="HTH_TetR"/>
</dbReference>
<accession>A0A2L2XDA8</accession>